<gene>
    <name evidence="1" type="ORF">PXEA_LOCUS6765</name>
</gene>
<evidence type="ECO:0000313" key="1">
    <source>
        <dbReference type="EMBL" id="VEL13325.1"/>
    </source>
</evidence>
<sequence length="153" mass="17182">MKRMGVYPWAQIRPTSPEHVRVFSPSVYDIIEWLLEWARDSSKSEGAYSLLRRDFLLCNKDKASQVIRPSPFCPPRLLSQDGRVWLDGRLAAGGAGGIGGVRDELTTPLSPLTLPPSVQTGLILFHSRRRAEVRHAISWCFGRKGKLVGRQQT</sequence>
<dbReference type="Proteomes" id="UP000784294">
    <property type="component" value="Unassembled WGS sequence"/>
</dbReference>
<accession>A0A3S5AD28</accession>
<comment type="caution">
    <text evidence="1">The sequence shown here is derived from an EMBL/GenBank/DDBJ whole genome shotgun (WGS) entry which is preliminary data.</text>
</comment>
<evidence type="ECO:0000313" key="2">
    <source>
        <dbReference type="Proteomes" id="UP000784294"/>
    </source>
</evidence>
<keyword evidence="2" id="KW-1185">Reference proteome</keyword>
<dbReference type="AlphaFoldDB" id="A0A3S5AD28"/>
<reference evidence="1" key="1">
    <citation type="submission" date="2018-11" db="EMBL/GenBank/DDBJ databases">
        <authorList>
            <consortium name="Pathogen Informatics"/>
        </authorList>
    </citation>
    <scope>NUCLEOTIDE SEQUENCE</scope>
</reference>
<name>A0A3S5AD28_9PLAT</name>
<protein>
    <submittedName>
        <fullName evidence="1">Uncharacterized protein</fullName>
    </submittedName>
</protein>
<proteinExistence type="predicted"/>
<organism evidence="1 2">
    <name type="scientific">Protopolystoma xenopodis</name>
    <dbReference type="NCBI Taxonomy" id="117903"/>
    <lineage>
        <taxon>Eukaryota</taxon>
        <taxon>Metazoa</taxon>
        <taxon>Spiralia</taxon>
        <taxon>Lophotrochozoa</taxon>
        <taxon>Platyhelminthes</taxon>
        <taxon>Monogenea</taxon>
        <taxon>Polyopisthocotylea</taxon>
        <taxon>Polystomatidea</taxon>
        <taxon>Polystomatidae</taxon>
        <taxon>Protopolystoma</taxon>
    </lineage>
</organism>
<dbReference type="EMBL" id="CAAALY010017438">
    <property type="protein sequence ID" value="VEL13325.1"/>
    <property type="molecule type" value="Genomic_DNA"/>
</dbReference>